<keyword evidence="4 7" id="KW-0554">One-carbon metabolism</keyword>
<name>A0ABW3HN95_9BACL</name>
<comment type="caution">
    <text evidence="10">The sequence shown here is derived from an EMBL/GenBank/DDBJ whole genome shotgun (WGS) entry which is preliminary data.</text>
</comment>
<accession>A0ABW3HN95</accession>
<keyword evidence="6 7" id="KW-0560">Oxidoreductase</keyword>
<dbReference type="InterPro" id="IPR017925">
    <property type="entry name" value="DHFR_CS"/>
</dbReference>
<dbReference type="EMBL" id="JBHTJZ010000005">
    <property type="protein sequence ID" value="MFD0958966.1"/>
    <property type="molecule type" value="Genomic_DNA"/>
</dbReference>
<organism evidence="10 11">
    <name type="scientific">Paenibacillus chungangensis</name>
    <dbReference type="NCBI Taxonomy" id="696535"/>
    <lineage>
        <taxon>Bacteria</taxon>
        <taxon>Bacillati</taxon>
        <taxon>Bacillota</taxon>
        <taxon>Bacilli</taxon>
        <taxon>Bacillales</taxon>
        <taxon>Paenibacillaceae</taxon>
        <taxon>Paenibacillus</taxon>
    </lineage>
</organism>
<evidence type="ECO:0000256" key="7">
    <source>
        <dbReference type="PIRNR" id="PIRNR000194"/>
    </source>
</evidence>
<comment type="catalytic activity">
    <reaction evidence="7">
        <text>(6S)-5,6,7,8-tetrahydrofolate + NADP(+) = 7,8-dihydrofolate + NADPH + H(+)</text>
        <dbReference type="Rhea" id="RHEA:15009"/>
        <dbReference type="ChEBI" id="CHEBI:15378"/>
        <dbReference type="ChEBI" id="CHEBI:57451"/>
        <dbReference type="ChEBI" id="CHEBI:57453"/>
        <dbReference type="ChEBI" id="CHEBI:57783"/>
        <dbReference type="ChEBI" id="CHEBI:58349"/>
        <dbReference type="EC" id="1.5.1.3"/>
    </reaction>
</comment>
<dbReference type="RefSeq" id="WP_377562799.1">
    <property type="nucleotide sequence ID" value="NZ_JBHTJZ010000005.1"/>
</dbReference>
<keyword evidence="5 7" id="KW-0521">NADP</keyword>
<dbReference type="Proteomes" id="UP001596989">
    <property type="component" value="Unassembled WGS sequence"/>
</dbReference>
<dbReference type="GO" id="GO:0004146">
    <property type="term" value="F:dihydrofolate reductase activity"/>
    <property type="evidence" value="ECO:0007669"/>
    <property type="project" value="UniProtKB-EC"/>
</dbReference>
<dbReference type="InterPro" id="IPR001796">
    <property type="entry name" value="DHFR_dom"/>
</dbReference>
<dbReference type="PROSITE" id="PS51330">
    <property type="entry name" value="DHFR_2"/>
    <property type="match status" value="1"/>
</dbReference>
<evidence type="ECO:0000259" key="9">
    <source>
        <dbReference type="PROSITE" id="PS51330"/>
    </source>
</evidence>
<dbReference type="CDD" id="cd00209">
    <property type="entry name" value="DHFR"/>
    <property type="match status" value="1"/>
</dbReference>
<sequence length="166" mass="18577">MTVTLIAAMDRNRVIGQGNAMPWHLPAEMAYFRRMTTGKTVLMGRKTFESIDSKPLPNRRNIILTRQQGMVFDGCDVVHSVQEALTHCDSDELMVIGGGEVYDLMLPYADTVLLTHVETEIEGGDTTFPELPSGLWRVANSEFRAADEKNAYAFTFVTYKRINAGN</sequence>
<dbReference type="Pfam" id="PF00186">
    <property type="entry name" value="DHFR_1"/>
    <property type="match status" value="1"/>
</dbReference>
<dbReference type="PROSITE" id="PS00075">
    <property type="entry name" value="DHFR_1"/>
    <property type="match status" value="1"/>
</dbReference>
<feature type="domain" description="DHFR" evidence="9">
    <location>
        <begin position="2"/>
        <end position="161"/>
    </location>
</feature>
<dbReference type="PANTHER" id="PTHR48069">
    <property type="entry name" value="DIHYDROFOLATE REDUCTASE"/>
    <property type="match status" value="1"/>
</dbReference>
<dbReference type="SUPFAM" id="SSF53597">
    <property type="entry name" value="Dihydrofolate reductase-like"/>
    <property type="match status" value="1"/>
</dbReference>
<comment type="function">
    <text evidence="7">Key enzyme in folate metabolism. Catalyzes an essential reaction for de novo glycine and purine synthesis, and for DNA precursor synthesis.</text>
</comment>
<dbReference type="InterPro" id="IPR012259">
    <property type="entry name" value="DHFR"/>
</dbReference>
<dbReference type="PRINTS" id="PR00070">
    <property type="entry name" value="DHFR"/>
</dbReference>
<evidence type="ECO:0000256" key="5">
    <source>
        <dbReference type="ARBA" id="ARBA00022857"/>
    </source>
</evidence>
<proteinExistence type="inferred from homology"/>
<comment type="similarity">
    <text evidence="2 7 8">Belongs to the dihydrofolate reductase family.</text>
</comment>
<dbReference type="EC" id="1.5.1.3" evidence="3 7"/>
<evidence type="ECO:0000256" key="6">
    <source>
        <dbReference type="ARBA" id="ARBA00023002"/>
    </source>
</evidence>
<reference evidence="11" key="1">
    <citation type="journal article" date="2019" name="Int. J. Syst. Evol. Microbiol.">
        <title>The Global Catalogue of Microorganisms (GCM) 10K type strain sequencing project: providing services to taxonomists for standard genome sequencing and annotation.</title>
        <authorList>
            <consortium name="The Broad Institute Genomics Platform"/>
            <consortium name="The Broad Institute Genome Sequencing Center for Infectious Disease"/>
            <person name="Wu L."/>
            <person name="Ma J."/>
        </authorList>
    </citation>
    <scope>NUCLEOTIDE SEQUENCE [LARGE SCALE GENOMIC DNA]</scope>
    <source>
        <strain evidence="11">CCUG 59129</strain>
    </source>
</reference>
<protein>
    <recommendedName>
        <fullName evidence="3 7">Dihydrofolate reductase</fullName>
        <ecNumber evidence="3 7">1.5.1.3</ecNumber>
    </recommendedName>
</protein>
<dbReference type="InterPro" id="IPR024072">
    <property type="entry name" value="DHFR-like_dom_sf"/>
</dbReference>
<evidence type="ECO:0000313" key="11">
    <source>
        <dbReference type="Proteomes" id="UP001596989"/>
    </source>
</evidence>
<evidence type="ECO:0000256" key="1">
    <source>
        <dbReference type="ARBA" id="ARBA00004903"/>
    </source>
</evidence>
<dbReference type="PIRSF" id="PIRSF000194">
    <property type="entry name" value="DHFR"/>
    <property type="match status" value="1"/>
</dbReference>
<evidence type="ECO:0000256" key="8">
    <source>
        <dbReference type="RuleBase" id="RU004474"/>
    </source>
</evidence>
<evidence type="ECO:0000313" key="10">
    <source>
        <dbReference type="EMBL" id="MFD0958966.1"/>
    </source>
</evidence>
<keyword evidence="11" id="KW-1185">Reference proteome</keyword>
<dbReference type="Gene3D" id="3.40.430.10">
    <property type="entry name" value="Dihydrofolate Reductase, subunit A"/>
    <property type="match status" value="1"/>
</dbReference>
<dbReference type="PANTHER" id="PTHR48069:SF3">
    <property type="entry name" value="DIHYDROFOLATE REDUCTASE"/>
    <property type="match status" value="1"/>
</dbReference>
<evidence type="ECO:0000256" key="2">
    <source>
        <dbReference type="ARBA" id="ARBA00009539"/>
    </source>
</evidence>
<gene>
    <name evidence="10" type="ORF">ACFQ2I_06125</name>
</gene>
<evidence type="ECO:0000256" key="3">
    <source>
        <dbReference type="ARBA" id="ARBA00012856"/>
    </source>
</evidence>
<evidence type="ECO:0000256" key="4">
    <source>
        <dbReference type="ARBA" id="ARBA00022563"/>
    </source>
</evidence>
<comment type="pathway">
    <text evidence="1 7">Cofactor biosynthesis; tetrahydrofolate biosynthesis; 5,6,7,8-tetrahydrofolate from 7,8-dihydrofolate: step 1/1.</text>
</comment>